<comment type="caution">
    <text evidence="3">The sequence shown here is derived from an EMBL/GenBank/DDBJ whole genome shotgun (WGS) entry which is preliminary data.</text>
</comment>
<dbReference type="SMART" id="SM00554">
    <property type="entry name" value="FAS1"/>
    <property type="match status" value="1"/>
</dbReference>
<keyword evidence="4" id="KW-1185">Reference proteome</keyword>
<dbReference type="InterPro" id="IPR050904">
    <property type="entry name" value="Adhesion/Biosynth-related"/>
</dbReference>
<proteinExistence type="predicted"/>
<dbReference type="InterPro" id="IPR000782">
    <property type="entry name" value="FAS1_domain"/>
</dbReference>
<evidence type="ECO:0000313" key="3">
    <source>
        <dbReference type="EMBL" id="MFD2832804.1"/>
    </source>
</evidence>
<dbReference type="Proteomes" id="UP001597438">
    <property type="component" value="Unassembled WGS sequence"/>
</dbReference>
<evidence type="ECO:0000256" key="1">
    <source>
        <dbReference type="SAM" id="SignalP"/>
    </source>
</evidence>
<gene>
    <name evidence="3" type="ORF">ACFSYS_05840</name>
</gene>
<dbReference type="InterPro" id="IPR036378">
    <property type="entry name" value="FAS1_dom_sf"/>
</dbReference>
<sequence>MKFVMKLFGLLCILAVWGAVQSCSDSLEDHVKVNNSNLKATIGEKISQDSDLSSFYQLLQETGYDEILNSSKTFTIWAPNNAAMSMVESELLTDLDKKIEFVKNHITLASTTTGSVEDTLQVQMLTGKYQSFYANQKIENANIIVVDQYASNGIYHVIDAPLTPKLNLWEFIVENTDYDQNKFITKLNDYDLFGEEERFFEIYEGMELDKDTILNEILRTGYYLKDEKKKFTYFLIQNDGYDQEVQKLKPYTKSLTPNTRARYYVSRDLIFEGYYNRDNLPDTLISQFGVKVPINTMNIVGEPVKLSNGIVYVMNQVNVKLEDKLQPIKIEGEEPTGFSQDDKRAFTFYREKTDPSGEYFRDIEIYGHGVPEFEIKYRAPQLYSTTYKVYWRAVNDFEGSFWQHLRIGGGTYISENGTVTQIDPIKEFGDQEVVPFNYDEVYLGEFTLEEAGDVDLALVAANTGTSRWNALTLDYLVLVPIIE</sequence>
<feature type="chain" id="PRO_5045340503" evidence="1">
    <location>
        <begin position="19"/>
        <end position="483"/>
    </location>
</feature>
<organism evidence="3 4">
    <name type="scientific">Christiangramia antarctica</name>
    <dbReference type="NCBI Taxonomy" id="2058158"/>
    <lineage>
        <taxon>Bacteria</taxon>
        <taxon>Pseudomonadati</taxon>
        <taxon>Bacteroidota</taxon>
        <taxon>Flavobacteriia</taxon>
        <taxon>Flavobacteriales</taxon>
        <taxon>Flavobacteriaceae</taxon>
        <taxon>Christiangramia</taxon>
    </lineage>
</organism>
<evidence type="ECO:0000259" key="2">
    <source>
        <dbReference type="PROSITE" id="PS50213"/>
    </source>
</evidence>
<keyword evidence="1" id="KW-0732">Signal</keyword>
<dbReference type="PROSITE" id="PS50213">
    <property type="entry name" value="FAS1"/>
    <property type="match status" value="1"/>
</dbReference>
<dbReference type="Gene3D" id="2.30.180.10">
    <property type="entry name" value="FAS1 domain"/>
    <property type="match status" value="1"/>
</dbReference>
<accession>A0ABW5X336</accession>
<dbReference type="PANTHER" id="PTHR10900:SF77">
    <property type="entry name" value="FI19380P1"/>
    <property type="match status" value="1"/>
</dbReference>
<dbReference type="PROSITE" id="PS51257">
    <property type="entry name" value="PROKAR_LIPOPROTEIN"/>
    <property type="match status" value="1"/>
</dbReference>
<evidence type="ECO:0000313" key="4">
    <source>
        <dbReference type="Proteomes" id="UP001597438"/>
    </source>
</evidence>
<dbReference type="Pfam" id="PF02469">
    <property type="entry name" value="Fasciclin"/>
    <property type="match status" value="1"/>
</dbReference>
<reference evidence="4" key="1">
    <citation type="journal article" date="2019" name="Int. J. Syst. Evol. Microbiol.">
        <title>The Global Catalogue of Microorganisms (GCM) 10K type strain sequencing project: providing services to taxonomists for standard genome sequencing and annotation.</title>
        <authorList>
            <consortium name="The Broad Institute Genomics Platform"/>
            <consortium name="The Broad Institute Genome Sequencing Center for Infectious Disease"/>
            <person name="Wu L."/>
            <person name="Ma J."/>
        </authorList>
    </citation>
    <scope>NUCLEOTIDE SEQUENCE [LARGE SCALE GENOMIC DNA]</scope>
    <source>
        <strain evidence="4">KCTC 52925</strain>
    </source>
</reference>
<dbReference type="PANTHER" id="PTHR10900">
    <property type="entry name" value="PERIOSTIN-RELATED"/>
    <property type="match status" value="1"/>
</dbReference>
<feature type="domain" description="FAS1" evidence="2">
    <location>
        <begin position="39"/>
        <end position="162"/>
    </location>
</feature>
<name>A0ABW5X336_9FLAO</name>
<protein>
    <submittedName>
        <fullName evidence="3">Fasciclin domain-containing protein</fullName>
    </submittedName>
</protein>
<dbReference type="RefSeq" id="WP_251742179.1">
    <property type="nucleotide sequence ID" value="NZ_JBHUOJ010000010.1"/>
</dbReference>
<dbReference type="EMBL" id="JBHUOJ010000010">
    <property type="protein sequence ID" value="MFD2832804.1"/>
    <property type="molecule type" value="Genomic_DNA"/>
</dbReference>
<dbReference type="SUPFAM" id="SSF82153">
    <property type="entry name" value="FAS1 domain"/>
    <property type="match status" value="1"/>
</dbReference>
<feature type="signal peptide" evidence="1">
    <location>
        <begin position="1"/>
        <end position="18"/>
    </location>
</feature>